<accession>A0ABY8KMN7</accession>
<proteinExistence type="predicted"/>
<organism evidence="1 2">
    <name type="scientific">Lysinibacillus capsici</name>
    <dbReference type="NCBI Taxonomy" id="2115968"/>
    <lineage>
        <taxon>Bacteria</taxon>
        <taxon>Bacillati</taxon>
        <taxon>Bacillota</taxon>
        <taxon>Bacilli</taxon>
        <taxon>Bacillales</taxon>
        <taxon>Bacillaceae</taxon>
        <taxon>Lysinibacillus</taxon>
    </lineage>
</organism>
<reference evidence="1 2" key="1">
    <citation type="submission" date="2023-04" db="EMBL/GenBank/DDBJ databases">
        <title>Genomic of Lysinibacillus capsici TSBLM.</title>
        <authorList>
            <person name="Hu X.S."/>
            <person name="Yu C.H."/>
        </authorList>
    </citation>
    <scope>NUCLEOTIDE SEQUENCE [LARGE SCALE GENOMIC DNA]</scope>
    <source>
        <strain evidence="1 2">TSBLM</strain>
    </source>
</reference>
<evidence type="ECO:0000313" key="2">
    <source>
        <dbReference type="Proteomes" id="UP001244564"/>
    </source>
</evidence>
<name>A0ABY8KMN7_9BACI</name>
<gene>
    <name evidence="1" type="ORF">QBO96_02020</name>
</gene>
<sequence length="143" mass="16959">MSYQVKCESCNKVLDVIREPYHGAMCMSCIDNNLDIVVMSAPKEIGFFDENSRWISPMNYLIQNLDGKNYLIHRELALDELCEYDDDQTFYYRSQKYLKELTNMPSKEAAEEIIKSWWNAFNELKNFENKRDGKNEQHSICVY</sequence>
<evidence type="ECO:0000313" key="1">
    <source>
        <dbReference type="EMBL" id="WGF39061.1"/>
    </source>
</evidence>
<protein>
    <submittedName>
        <fullName evidence="1">Uncharacterized protein</fullName>
    </submittedName>
</protein>
<dbReference type="RefSeq" id="WP_083225254.1">
    <property type="nucleotide sequence ID" value="NZ_CP122283.1"/>
</dbReference>
<keyword evidence="2" id="KW-1185">Reference proteome</keyword>
<dbReference type="Proteomes" id="UP001244564">
    <property type="component" value="Chromosome"/>
</dbReference>
<dbReference type="EMBL" id="CP122283">
    <property type="protein sequence ID" value="WGF39061.1"/>
    <property type="molecule type" value="Genomic_DNA"/>
</dbReference>